<evidence type="ECO:0000313" key="1">
    <source>
        <dbReference type="EMBL" id="SBW07862.1"/>
    </source>
</evidence>
<organism evidence="1">
    <name type="scientific">uncultured Eubacteriales bacterium</name>
    <dbReference type="NCBI Taxonomy" id="172733"/>
    <lineage>
        <taxon>Bacteria</taxon>
        <taxon>Bacillati</taxon>
        <taxon>Bacillota</taxon>
        <taxon>Clostridia</taxon>
        <taxon>Eubacteriales</taxon>
        <taxon>environmental samples</taxon>
    </lineage>
</organism>
<gene>
    <name evidence="1" type="ORF">KL86CLO1_12356</name>
</gene>
<sequence>MSCIILICRHTGQKSQFLVGKVGFQAGDSVLSEGDCSWITEQAMHEIYLKSFELAVRAGKSRNLMTSISRIGNALGGRGLPHGDDYLRNW</sequence>
<name>A0A212K896_9FIRM</name>
<dbReference type="GO" id="GO:0004553">
    <property type="term" value="F:hydrolase activity, hydrolyzing O-glycosyl compounds"/>
    <property type="evidence" value="ECO:0007669"/>
    <property type="project" value="InterPro"/>
</dbReference>
<accession>A0A212K896</accession>
<protein>
    <submittedName>
        <fullName evidence="1">Uncharacterized protein</fullName>
    </submittedName>
</protein>
<dbReference type="InterPro" id="IPR036962">
    <property type="entry name" value="Glyco_hydro_3_N_sf"/>
</dbReference>
<dbReference type="GO" id="GO:0005975">
    <property type="term" value="P:carbohydrate metabolic process"/>
    <property type="evidence" value="ECO:0007669"/>
    <property type="project" value="InterPro"/>
</dbReference>
<dbReference type="Gene3D" id="3.20.20.300">
    <property type="entry name" value="Glycoside hydrolase, family 3, N-terminal domain"/>
    <property type="match status" value="1"/>
</dbReference>
<proteinExistence type="predicted"/>
<dbReference type="EMBL" id="FLUN01000001">
    <property type="protein sequence ID" value="SBW07862.1"/>
    <property type="molecule type" value="Genomic_DNA"/>
</dbReference>
<reference evidence="1" key="1">
    <citation type="submission" date="2016-04" db="EMBL/GenBank/DDBJ databases">
        <authorList>
            <person name="Evans L.H."/>
            <person name="Alamgir A."/>
            <person name="Owens N."/>
            <person name="Weber N.D."/>
            <person name="Virtaneva K."/>
            <person name="Barbian K."/>
            <person name="Babar A."/>
            <person name="Rosenke K."/>
        </authorList>
    </citation>
    <scope>NUCLEOTIDE SEQUENCE</scope>
    <source>
        <strain evidence="1">86</strain>
    </source>
</reference>
<dbReference type="AlphaFoldDB" id="A0A212K896"/>